<feature type="transmembrane region" description="Helical" evidence="8">
    <location>
        <begin position="79"/>
        <end position="108"/>
    </location>
</feature>
<dbReference type="GO" id="GO:0009103">
    <property type="term" value="P:lipopolysaccharide biosynthetic process"/>
    <property type="evidence" value="ECO:0007669"/>
    <property type="project" value="UniProtKB-ARBA"/>
</dbReference>
<accession>A0A7S8IFF3</accession>
<evidence type="ECO:0000256" key="6">
    <source>
        <dbReference type="ARBA" id="ARBA00022989"/>
    </source>
</evidence>
<feature type="domain" description="Glycosyltransferase RgtA/B/C/D-like" evidence="9">
    <location>
        <begin position="73"/>
        <end position="225"/>
    </location>
</feature>
<sequence length="625" mass="69459">MSATHLRRLAFFGFWIILLWFVFAVGIDGADADALWYDEIRSVAVVGGAHFGPYNPVDIIDKGIINGSLTQLPAYYFTLWVWGFLVGWSELAMRSLTLFFSLLALAWTYRLGRDLHSERAGLMAALILGISSFFLYYTHELRTFTLVVVATSFTLWCYHQLMQRAKPSRWWQVGLFFGLFTLLHTHYFAMPVAGALGLYHVIFQRRHWWRPVVPTLVAGGIALLWLPIFFVGYNHIEGDVELHGRAIGFLESIAEVLHYFGNGVPLLLIALLALVTIFGWRVKALRFMVWMAIVSMLLMAALNEVTHVLTTSRIRYLIGMWPLLAIWLAVGLAHLSTIQYGKRISSGLLAVWLVVAVYANLQPTFLSGLNPDPYPRWRTITNAIEDSTQPNDVFVFHAGALADEAWYPMDYATAGLGIPSFISLALYDDTSPENQAWAWEQVDTAQRIWYGVDTGVDAANWRNDFEAILNTDFVYCGLFAQDERLQLWLYARSAAHCPGGGAVATFGEGIALAGVDVAQTPQTLRVSLGFDVAQDVPLHTYSAAVQLIGADGQPAAQADAGLPPGHYATVTLNVPLDQVQAGDYDMVLIIYNWQTLERLGAAFIDEASSGDSLLLDTVTIASDDE</sequence>
<dbReference type="Pfam" id="PF13231">
    <property type="entry name" value="PMT_2"/>
    <property type="match status" value="1"/>
</dbReference>
<feature type="transmembrane region" description="Helical" evidence="8">
    <location>
        <begin position="256"/>
        <end position="278"/>
    </location>
</feature>
<evidence type="ECO:0000313" key="11">
    <source>
        <dbReference type="Proteomes" id="UP000594468"/>
    </source>
</evidence>
<evidence type="ECO:0000256" key="8">
    <source>
        <dbReference type="SAM" id="Phobius"/>
    </source>
</evidence>
<feature type="transmembrane region" description="Helical" evidence="8">
    <location>
        <begin position="143"/>
        <end position="161"/>
    </location>
</feature>
<dbReference type="PANTHER" id="PTHR33908">
    <property type="entry name" value="MANNOSYLTRANSFERASE YKCB-RELATED"/>
    <property type="match status" value="1"/>
</dbReference>
<evidence type="ECO:0000256" key="2">
    <source>
        <dbReference type="ARBA" id="ARBA00022475"/>
    </source>
</evidence>
<comment type="subcellular location">
    <subcellularLocation>
        <location evidence="1">Cell membrane</location>
        <topology evidence="1">Multi-pass membrane protein</topology>
    </subcellularLocation>
</comment>
<evidence type="ECO:0000259" key="9">
    <source>
        <dbReference type="Pfam" id="PF13231"/>
    </source>
</evidence>
<dbReference type="GO" id="GO:0005886">
    <property type="term" value="C:plasma membrane"/>
    <property type="evidence" value="ECO:0007669"/>
    <property type="project" value="UniProtKB-SubCell"/>
</dbReference>
<dbReference type="KEGG" id="pmet:G4Y79_03895"/>
<keyword evidence="3" id="KW-0328">Glycosyltransferase</keyword>
<protein>
    <submittedName>
        <fullName evidence="10">Glycosyltransferase family 39 protein</fullName>
    </submittedName>
</protein>
<proteinExistence type="predicted"/>
<keyword evidence="7 8" id="KW-0472">Membrane</keyword>
<feature type="transmembrane region" description="Helical" evidence="8">
    <location>
        <begin position="284"/>
        <end position="302"/>
    </location>
</feature>
<reference evidence="10 11" key="1">
    <citation type="submission" date="2020-02" db="EMBL/GenBank/DDBJ databases">
        <authorList>
            <person name="Zheng R.K."/>
            <person name="Sun C.M."/>
        </authorList>
    </citation>
    <scope>NUCLEOTIDE SEQUENCE [LARGE SCALE GENOMIC DNA]</scope>
    <source>
        <strain evidence="11">rifampicinis</strain>
    </source>
</reference>
<feature type="transmembrane region" description="Helical" evidence="8">
    <location>
        <begin position="173"/>
        <end position="196"/>
    </location>
</feature>
<gene>
    <name evidence="10" type="ORF">G4Y79_03895</name>
</gene>
<evidence type="ECO:0000256" key="7">
    <source>
        <dbReference type="ARBA" id="ARBA00023136"/>
    </source>
</evidence>
<dbReference type="EMBL" id="CP062983">
    <property type="protein sequence ID" value="QPC83536.1"/>
    <property type="molecule type" value="Genomic_DNA"/>
</dbReference>
<feature type="transmembrane region" description="Helical" evidence="8">
    <location>
        <begin position="314"/>
        <end position="338"/>
    </location>
</feature>
<keyword evidence="11" id="KW-1185">Reference proteome</keyword>
<keyword evidence="4 10" id="KW-0808">Transferase</keyword>
<keyword evidence="2" id="KW-1003">Cell membrane</keyword>
<dbReference type="GO" id="GO:0016763">
    <property type="term" value="F:pentosyltransferase activity"/>
    <property type="evidence" value="ECO:0007669"/>
    <property type="project" value="TreeGrafter"/>
</dbReference>
<organism evidence="10 11">
    <name type="scientific">Phototrophicus methaneseepsis</name>
    <dbReference type="NCBI Taxonomy" id="2710758"/>
    <lineage>
        <taxon>Bacteria</taxon>
        <taxon>Bacillati</taxon>
        <taxon>Chloroflexota</taxon>
        <taxon>Candidatus Thermofontia</taxon>
        <taxon>Phototrophicales</taxon>
        <taxon>Phototrophicaceae</taxon>
        <taxon>Phototrophicus</taxon>
    </lineage>
</organism>
<name>A0A7S8IFF3_9CHLR</name>
<evidence type="ECO:0000256" key="5">
    <source>
        <dbReference type="ARBA" id="ARBA00022692"/>
    </source>
</evidence>
<dbReference type="Proteomes" id="UP000594468">
    <property type="component" value="Chromosome"/>
</dbReference>
<evidence type="ECO:0000256" key="1">
    <source>
        <dbReference type="ARBA" id="ARBA00004651"/>
    </source>
</evidence>
<keyword evidence="6 8" id="KW-1133">Transmembrane helix</keyword>
<evidence type="ECO:0000256" key="4">
    <source>
        <dbReference type="ARBA" id="ARBA00022679"/>
    </source>
</evidence>
<dbReference type="InterPro" id="IPR038731">
    <property type="entry name" value="RgtA/B/C-like"/>
</dbReference>
<dbReference type="InterPro" id="IPR050297">
    <property type="entry name" value="LipidA_mod_glycosyltrf_83"/>
</dbReference>
<evidence type="ECO:0000256" key="3">
    <source>
        <dbReference type="ARBA" id="ARBA00022676"/>
    </source>
</evidence>
<feature type="transmembrane region" description="Helical" evidence="8">
    <location>
        <begin position="344"/>
        <end position="361"/>
    </location>
</feature>
<dbReference type="PANTHER" id="PTHR33908:SF11">
    <property type="entry name" value="MEMBRANE PROTEIN"/>
    <property type="match status" value="1"/>
</dbReference>
<dbReference type="AlphaFoldDB" id="A0A7S8IFF3"/>
<keyword evidence="5 8" id="KW-0812">Transmembrane</keyword>
<dbReference type="RefSeq" id="WP_195171602.1">
    <property type="nucleotide sequence ID" value="NZ_CP062983.1"/>
</dbReference>
<feature type="transmembrane region" description="Helical" evidence="8">
    <location>
        <begin position="216"/>
        <end position="236"/>
    </location>
</feature>
<evidence type="ECO:0000313" key="10">
    <source>
        <dbReference type="EMBL" id="QPC83536.1"/>
    </source>
</evidence>
<feature type="transmembrane region" description="Helical" evidence="8">
    <location>
        <begin position="120"/>
        <end position="137"/>
    </location>
</feature>